<keyword evidence="4" id="KW-0125">Carotenoid biosynthesis</keyword>
<dbReference type="AlphaFoldDB" id="A0A934QM93"/>
<keyword evidence="5 8" id="KW-1133">Transmembrane helix</keyword>
<comment type="subcellular location">
    <subcellularLocation>
        <location evidence="1">Membrane</location>
        <topology evidence="1">Multi-pass membrane protein</topology>
    </subcellularLocation>
</comment>
<dbReference type="Pfam" id="PF18916">
    <property type="entry name" value="Lycopene_cyc"/>
    <property type="match status" value="1"/>
</dbReference>
<comment type="pathway">
    <text evidence="2">Carotenoid biosynthesis.</text>
</comment>
<dbReference type="GO" id="GO:0016117">
    <property type="term" value="P:carotenoid biosynthetic process"/>
    <property type="evidence" value="ECO:0007669"/>
    <property type="project" value="UniProtKB-KW"/>
</dbReference>
<dbReference type="GO" id="GO:0016872">
    <property type="term" value="F:intramolecular lyase activity"/>
    <property type="evidence" value="ECO:0007669"/>
    <property type="project" value="InterPro"/>
</dbReference>
<evidence type="ECO:0000256" key="5">
    <source>
        <dbReference type="ARBA" id="ARBA00022989"/>
    </source>
</evidence>
<keyword evidence="11" id="KW-1185">Reference proteome</keyword>
<sequence length="107" mass="12254">MTGLGYTLPALLSVPAVVLIELAWLRTGLFRRPAYWLTMAIVLGFQVPVDWWLTKLSAPIVVYSPDHVSGIRFPFDIPVEDFLFGFSLVTLVLLTWLRQEHRDRVRA</sequence>
<feature type="transmembrane region" description="Helical" evidence="8">
    <location>
        <begin position="34"/>
        <end position="53"/>
    </location>
</feature>
<dbReference type="GO" id="GO:0016020">
    <property type="term" value="C:membrane"/>
    <property type="evidence" value="ECO:0007669"/>
    <property type="project" value="UniProtKB-SubCell"/>
</dbReference>
<evidence type="ECO:0000256" key="4">
    <source>
        <dbReference type="ARBA" id="ARBA00022746"/>
    </source>
</evidence>
<feature type="domain" description="Lycopene cyclase" evidence="9">
    <location>
        <begin position="10"/>
        <end position="94"/>
    </location>
</feature>
<evidence type="ECO:0000256" key="1">
    <source>
        <dbReference type="ARBA" id="ARBA00004141"/>
    </source>
</evidence>
<evidence type="ECO:0000256" key="8">
    <source>
        <dbReference type="SAM" id="Phobius"/>
    </source>
</evidence>
<evidence type="ECO:0000256" key="6">
    <source>
        <dbReference type="ARBA" id="ARBA00023136"/>
    </source>
</evidence>
<feature type="transmembrane region" description="Helical" evidence="8">
    <location>
        <begin position="73"/>
        <end position="97"/>
    </location>
</feature>
<gene>
    <name evidence="10" type="ORF">JHE00_01465</name>
</gene>
<keyword evidence="3 8" id="KW-0812">Transmembrane</keyword>
<comment type="caution">
    <text evidence="10">The sequence shown here is derived from an EMBL/GenBank/DDBJ whole genome shotgun (WGS) entry which is preliminary data.</text>
</comment>
<name>A0A934QM93_9PSEU</name>
<evidence type="ECO:0000256" key="2">
    <source>
        <dbReference type="ARBA" id="ARBA00004829"/>
    </source>
</evidence>
<evidence type="ECO:0000313" key="11">
    <source>
        <dbReference type="Proteomes" id="UP000635245"/>
    </source>
</evidence>
<evidence type="ECO:0000256" key="7">
    <source>
        <dbReference type="ARBA" id="ARBA00023235"/>
    </source>
</evidence>
<feature type="transmembrane region" description="Helical" evidence="8">
    <location>
        <begin position="6"/>
        <end position="25"/>
    </location>
</feature>
<protein>
    <submittedName>
        <fullName evidence="10">Lycopene cyclase domain-containing protein</fullName>
    </submittedName>
</protein>
<dbReference type="EMBL" id="JAENJH010000001">
    <property type="protein sequence ID" value="MBK1782976.1"/>
    <property type="molecule type" value="Genomic_DNA"/>
</dbReference>
<evidence type="ECO:0000259" key="9">
    <source>
        <dbReference type="Pfam" id="PF18916"/>
    </source>
</evidence>
<keyword evidence="6 8" id="KW-0472">Membrane</keyword>
<dbReference type="RefSeq" id="WP_200313947.1">
    <property type="nucleotide sequence ID" value="NZ_JAENJH010000001.1"/>
</dbReference>
<dbReference type="GO" id="GO:0045436">
    <property type="term" value="F:lycopene beta cyclase activity"/>
    <property type="evidence" value="ECO:0007669"/>
    <property type="project" value="UniProtKB-ARBA"/>
</dbReference>
<dbReference type="Proteomes" id="UP000635245">
    <property type="component" value="Unassembled WGS sequence"/>
</dbReference>
<accession>A0A934QM93</accession>
<organism evidence="10 11">
    <name type="scientific">Prauserella cavernicola</name>
    <dbReference type="NCBI Taxonomy" id="2800127"/>
    <lineage>
        <taxon>Bacteria</taxon>
        <taxon>Bacillati</taxon>
        <taxon>Actinomycetota</taxon>
        <taxon>Actinomycetes</taxon>
        <taxon>Pseudonocardiales</taxon>
        <taxon>Pseudonocardiaceae</taxon>
        <taxon>Prauserella</taxon>
    </lineage>
</organism>
<dbReference type="NCBIfam" id="TIGR03462">
    <property type="entry name" value="CarR_dom_SF"/>
    <property type="match status" value="1"/>
</dbReference>
<proteinExistence type="predicted"/>
<evidence type="ECO:0000256" key="3">
    <source>
        <dbReference type="ARBA" id="ARBA00022692"/>
    </source>
</evidence>
<dbReference type="InterPro" id="IPR017825">
    <property type="entry name" value="Lycopene_cyclase_dom"/>
</dbReference>
<reference evidence="10" key="1">
    <citation type="submission" date="2020-12" db="EMBL/GenBank/DDBJ databases">
        <title>Prauserella sp. ASG 168, a novel actinomycete isolated from cave rock.</title>
        <authorList>
            <person name="Suriyachadkun C."/>
        </authorList>
    </citation>
    <scope>NUCLEOTIDE SEQUENCE</scope>
    <source>
        <strain evidence="10">ASG 168</strain>
    </source>
</reference>
<evidence type="ECO:0000313" key="10">
    <source>
        <dbReference type="EMBL" id="MBK1782976.1"/>
    </source>
</evidence>
<keyword evidence="7" id="KW-0413">Isomerase</keyword>